<dbReference type="AlphaFoldDB" id="A0A517NLV1"/>
<keyword evidence="2" id="KW-1185">Reference proteome</keyword>
<evidence type="ECO:0000313" key="1">
    <source>
        <dbReference type="EMBL" id="QDT08105.1"/>
    </source>
</evidence>
<dbReference type="RefSeq" id="WP_419189487.1">
    <property type="nucleotide sequence ID" value="NZ_CP036526.1"/>
</dbReference>
<accession>A0A517NLV1</accession>
<gene>
    <name evidence="1" type="ORF">K239x_00340</name>
</gene>
<dbReference type="Proteomes" id="UP000319817">
    <property type="component" value="Chromosome"/>
</dbReference>
<name>A0A517NLV1_9BACT</name>
<sequence length="89" mass="10614">MFFPKRKRSRKRDSGKRPDAIIDEIRQQIAANLGMDPCDIRYGNLGRCGKLGTTDPHWLVFYRGQWRELPWHFDGPLLVTRQHISQWYD</sequence>
<protein>
    <submittedName>
        <fullName evidence="1">Uncharacterized protein</fullName>
    </submittedName>
</protein>
<reference evidence="1 2" key="1">
    <citation type="submission" date="2019-02" db="EMBL/GenBank/DDBJ databases">
        <title>Deep-cultivation of Planctomycetes and their phenomic and genomic characterization uncovers novel biology.</title>
        <authorList>
            <person name="Wiegand S."/>
            <person name="Jogler M."/>
            <person name="Boedeker C."/>
            <person name="Pinto D."/>
            <person name="Vollmers J."/>
            <person name="Rivas-Marin E."/>
            <person name="Kohn T."/>
            <person name="Peeters S.H."/>
            <person name="Heuer A."/>
            <person name="Rast P."/>
            <person name="Oberbeckmann S."/>
            <person name="Bunk B."/>
            <person name="Jeske O."/>
            <person name="Meyerdierks A."/>
            <person name="Storesund J.E."/>
            <person name="Kallscheuer N."/>
            <person name="Luecker S."/>
            <person name="Lage O.M."/>
            <person name="Pohl T."/>
            <person name="Merkel B.J."/>
            <person name="Hornburger P."/>
            <person name="Mueller R.-W."/>
            <person name="Bruemmer F."/>
            <person name="Labrenz M."/>
            <person name="Spormann A.M."/>
            <person name="Op den Camp H."/>
            <person name="Overmann J."/>
            <person name="Amann R."/>
            <person name="Jetten M.S.M."/>
            <person name="Mascher T."/>
            <person name="Medema M.H."/>
            <person name="Devos D.P."/>
            <person name="Kaster A.-K."/>
            <person name="Ovreas L."/>
            <person name="Rohde M."/>
            <person name="Galperin M.Y."/>
            <person name="Jogler C."/>
        </authorList>
    </citation>
    <scope>NUCLEOTIDE SEQUENCE [LARGE SCALE GENOMIC DNA]</scope>
    <source>
        <strain evidence="1 2">K23_9</strain>
    </source>
</reference>
<organism evidence="1 2">
    <name type="scientific">Stieleria marina</name>
    <dbReference type="NCBI Taxonomy" id="1930275"/>
    <lineage>
        <taxon>Bacteria</taxon>
        <taxon>Pseudomonadati</taxon>
        <taxon>Planctomycetota</taxon>
        <taxon>Planctomycetia</taxon>
        <taxon>Pirellulales</taxon>
        <taxon>Pirellulaceae</taxon>
        <taxon>Stieleria</taxon>
    </lineage>
</organism>
<dbReference type="EMBL" id="CP036526">
    <property type="protein sequence ID" value="QDT08105.1"/>
    <property type="molecule type" value="Genomic_DNA"/>
</dbReference>
<proteinExistence type="predicted"/>
<evidence type="ECO:0000313" key="2">
    <source>
        <dbReference type="Proteomes" id="UP000319817"/>
    </source>
</evidence>